<dbReference type="InterPro" id="IPR007607">
    <property type="entry name" value="BacA/B"/>
</dbReference>
<protein>
    <submittedName>
        <fullName evidence="2">Protein CcmA, bactofilin family</fullName>
    </submittedName>
</protein>
<dbReference type="AlphaFoldDB" id="A0A1G6WQQ8"/>
<evidence type="ECO:0000256" key="1">
    <source>
        <dbReference type="ARBA" id="ARBA00044755"/>
    </source>
</evidence>
<dbReference type="PANTHER" id="PTHR35024:SF4">
    <property type="entry name" value="POLYMER-FORMING CYTOSKELETAL PROTEIN"/>
    <property type="match status" value="1"/>
</dbReference>
<proteinExistence type="inferred from homology"/>
<evidence type="ECO:0000313" key="3">
    <source>
        <dbReference type="Proteomes" id="UP000199603"/>
    </source>
</evidence>
<dbReference type="Proteomes" id="UP000199603">
    <property type="component" value="Unassembled WGS sequence"/>
</dbReference>
<dbReference type="STRING" id="265719.SAMN04488509_105119"/>
<dbReference type="OrthoDB" id="5294247at2"/>
<evidence type="ECO:0000313" key="2">
    <source>
        <dbReference type="EMBL" id="SDD68119.1"/>
    </source>
</evidence>
<comment type="similarity">
    <text evidence="1">Belongs to the bactofilin family.</text>
</comment>
<dbReference type="EMBL" id="FNAG01000005">
    <property type="protein sequence ID" value="SDD68119.1"/>
    <property type="molecule type" value="Genomic_DNA"/>
</dbReference>
<reference evidence="2 3" key="1">
    <citation type="submission" date="2016-10" db="EMBL/GenBank/DDBJ databases">
        <authorList>
            <person name="de Groot N.N."/>
        </authorList>
    </citation>
    <scope>NUCLEOTIDE SEQUENCE [LARGE SCALE GENOMIC DNA]</scope>
    <source>
        <strain evidence="2 3">DSM 16957</strain>
    </source>
</reference>
<dbReference type="PANTHER" id="PTHR35024">
    <property type="entry name" value="HYPOTHETICAL CYTOSOLIC PROTEIN"/>
    <property type="match status" value="1"/>
</dbReference>
<dbReference type="RefSeq" id="WP_091242550.1">
    <property type="nucleotide sequence ID" value="NZ_FNAG01000005.1"/>
</dbReference>
<accession>A0A1G6WQQ8</accession>
<sequence length="137" mass="14457">MFGSDKSKQGRPSSTGVETLIGPRVVIRGDVHFSGGLYIEGRVEGAVIADESDPNALVTLAERGSIEGEVRAPHVVVNGQLHGDIHSSQRIELAAAARVEGNVHYHTVEMQAGSMLTGRLIHVGAEPKRLGGPETSD</sequence>
<gene>
    <name evidence="2" type="ORF">SAMN04488509_105119</name>
</gene>
<keyword evidence="3" id="KW-1185">Reference proteome</keyword>
<name>A0A1G6WQQ8_9GAMM</name>
<organism evidence="2 3">
    <name type="scientific">Aquimonas voraii</name>
    <dbReference type="NCBI Taxonomy" id="265719"/>
    <lineage>
        <taxon>Bacteria</taxon>
        <taxon>Pseudomonadati</taxon>
        <taxon>Pseudomonadota</taxon>
        <taxon>Gammaproteobacteria</taxon>
        <taxon>Lysobacterales</taxon>
        <taxon>Lysobacteraceae</taxon>
        <taxon>Aquimonas</taxon>
    </lineage>
</organism>
<dbReference type="Pfam" id="PF04519">
    <property type="entry name" value="Bactofilin"/>
    <property type="match status" value="1"/>
</dbReference>